<protein>
    <recommendedName>
        <fullName evidence="2">APO domain-containing protein</fullName>
    </recommendedName>
</protein>
<dbReference type="PROSITE" id="PS51499">
    <property type="entry name" value="APO"/>
    <property type="match status" value="2"/>
</dbReference>
<feature type="region of interest" description="Disordered" evidence="1">
    <location>
        <begin position="328"/>
        <end position="373"/>
    </location>
</feature>
<proteinExistence type="predicted"/>
<feature type="domain" description="APO" evidence="2">
    <location>
        <begin position="413"/>
        <end position="498"/>
    </location>
</feature>
<evidence type="ECO:0000256" key="1">
    <source>
        <dbReference type="SAM" id="MobiDB-lite"/>
    </source>
</evidence>
<accession>A0A8T0HG39</accession>
<evidence type="ECO:0000259" key="2">
    <source>
        <dbReference type="PROSITE" id="PS51499"/>
    </source>
</evidence>
<name>A0A8T0HG39_CERPU</name>
<dbReference type="GO" id="GO:0003723">
    <property type="term" value="F:RNA binding"/>
    <property type="evidence" value="ECO:0007669"/>
    <property type="project" value="InterPro"/>
</dbReference>
<comment type="caution">
    <text evidence="3">The sequence shown here is derived from an EMBL/GenBank/DDBJ whole genome shotgun (WGS) entry which is preliminary data.</text>
</comment>
<dbReference type="EMBL" id="CM026427">
    <property type="protein sequence ID" value="KAG0569450.1"/>
    <property type="molecule type" value="Genomic_DNA"/>
</dbReference>
<feature type="compositionally biased region" description="Basic residues" evidence="1">
    <location>
        <begin position="123"/>
        <end position="136"/>
    </location>
</feature>
<reference evidence="3 4" key="1">
    <citation type="submission" date="2020-06" db="EMBL/GenBank/DDBJ databases">
        <title>WGS assembly of Ceratodon purpureus strain R40.</title>
        <authorList>
            <person name="Carey S.B."/>
            <person name="Jenkins J."/>
            <person name="Shu S."/>
            <person name="Lovell J.T."/>
            <person name="Sreedasyam A."/>
            <person name="Maumus F."/>
            <person name="Tiley G.P."/>
            <person name="Fernandez-Pozo N."/>
            <person name="Barry K."/>
            <person name="Chen C."/>
            <person name="Wang M."/>
            <person name="Lipzen A."/>
            <person name="Daum C."/>
            <person name="Saski C.A."/>
            <person name="Payton A.C."/>
            <person name="Mcbreen J.C."/>
            <person name="Conrad R.E."/>
            <person name="Kollar L.M."/>
            <person name="Olsson S."/>
            <person name="Huttunen S."/>
            <person name="Landis J.B."/>
            <person name="Wickett N.J."/>
            <person name="Johnson M.G."/>
            <person name="Rensing S.A."/>
            <person name="Grimwood J."/>
            <person name="Schmutz J."/>
            <person name="Mcdaniel S.F."/>
        </authorList>
    </citation>
    <scope>NUCLEOTIDE SEQUENCE [LARGE SCALE GENOMIC DNA]</scope>
    <source>
        <strain evidence="3 4">R40</strain>
    </source>
</reference>
<sequence>MAVASSAASSVSTSSFVRSSLGLEVGSSKVSHGVVMGSKKVSVAAAAGASCRNRHGFVCGFSSSRFFASETPFSLEALGMEKAAGKPSIRSFSVQAHQNYKQNEDLTPLRVSKKEKKPFVRPIKHGSHAKRMRRREQKQLPPKPLKAPANGLLVQRLIPVAHTTYDAYLVVLDGVSRLLKHLPVKACRWCSEIHVGKVGHEIRTCQGKGTTVRGGEHLWVPGYLNDVVVPLEAFHLVDRLEKPIKHEDRFKHDRIPAIVELCIQAGLDLPEFPTLRRTVPIDSPVGWQKIYDGEEHAAFNEDNRRSNQINNVESIDIADDVAKTLVSGDGEKQSMLSEENRRTRLTNETGETASIDDTDDPEVSSQTQSASEADVLTISDDDDLKTVAEKTMRAWGRMRYGADQLMKTYPVRVCGYCPEIHIGRRGHKLQLCGAFKHQWRNGQHGWQDAALDDLIPPSYVWHVRDVNGPPLKHKLARYYGQAPAIVELCLQAGAKIPLKYKPRMRLDVIIPDLDELEMVA</sequence>
<dbReference type="AlphaFoldDB" id="A0A8T0HG39"/>
<feature type="domain" description="APO" evidence="2">
    <location>
        <begin position="186"/>
        <end position="271"/>
    </location>
</feature>
<dbReference type="Pfam" id="PF05634">
    <property type="entry name" value="APO_RNA-bind"/>
    <property type="match status" value="2"/>
</dbReference>
<dbReference type="EMBL" id="CM026427">
    <property type="protein sequence ID" value="KAG0569448.1"/>
    <property type="molecule type" value="Genomic_DNA"/>
</dbReference>
<dbReference type="EMBL" id="CM026427">
    <property type="protein sequence ID" value="KAG0569447.1"/>
    <property type="molecule type" value="Genomic_DNA"/>
</dbReference>
<evidence type="ECO:0000313" key="4">
    <source>
        <dbReference type="Proteomes" id="UP000822688"/>
    </source>
</evidence>
<gene>
    <name evidence="3" type="ORF">KC19_6G090900</name>
</gene>
<organism evidence="3 4">
    <name type="scientific">Ceratodon purpureus</name>
    <name type="common">Fire moss</name>
    <name type="synonym">Dicranum purpureum</name>
    <dbReference type="NCBI Taxonomy" id="3225"/>
    <lineage>
        <taxon>Eukaryota</taxon>
        <taxon>Viridiplantae</taxon>
        <taxon>Streptophyta</taxon>
        <taxon>Embryophyta</taxon>
        <taxon>Bryophyta</taxon>
        <taxon>Bryophytina</taxon>
        <taxon>Bryopsida</taxon>
        <taxon>Dicranidae</taxon>
        <taxon>Pseudoditrichales</taxon>
        <taxon>Ditrichaceae</taxon>
        <taxon>Ceratodon</taxon>
    </lineage>
</organism>
<dbReference type="InterPro" id="IPR023342">
    <property type="entry name" value="APO_dom"/>
</dbReference>
<dbReference type="Proteomes" id="UP000822688">
    <property type="component" value="Chromosome 6"/>
</dbReference>
<evidence type="ECO:0000313" key="3">
    <source>
        <dbReference type="EMBL" id="KAG0569448.1"/>
    </source>
</evidence>
<feature type="region of interest" description="Disordered" evidence="1">
    <location>
        <begin position="123"/>
        <end position="145"/>
    </location>
</feature>
<dbReference type="PANTHER" id="PTHR10388">
    <property type="entry name" value="EUKARYOTIC TRANSLATION INITIATION FACTOR SUI1"/>
    <property type="match status" value="1"/>
</dbReference>
<keyword evidence="4" id="KW-1185">Reference proteome</keyword>